<evidence type="ECO:0000313" key="1">
    <source>
        <dbReference type="EMBL" id="KAF8427574.1"/>
    </source>
</evidence>
<dbReference type="AlphaFoldDB" id="A0AAD4BV61"/>
<gene>
    <name evidence="1" type="ORF">L210DRAFT_3565160</name>
    <name evidence="2" type="ORF">L210DRAFT_948753</name>
</gene>
<protein>
    <submittedName>
        <fullName evidence="2">Uncharacterized protein</fullName>
    </submittedName>
</protein>
<evidence type="ECO:0000313" key="2">
    <source>
        <dbReference type="EMBL" id="KAF8440978.1"/>
    </source>
</evidence>
<evidence type="ECO:0000313" key="3">
    <source>
        <dbReference type="Proteomes" id="UP001194468"/>
    </source>
</evidence>
<accession>A0AAD4BV61</accession>
<dbReference type="EMBL" id="WHUW01000011">
    <property type="protein sequence ID" value="KAF8440978.1"/>
    <property type="molecule type" value="Genomic_DNA"/>
</dbReference>
<keyword evidence="3" id="KW-1185">Reference proteome</keyword>
<proteinExistence type="predicted"/>
<name>A0AAD4BV61_BOLED</name>
<reference evidence="2" key="1">
    <citation type="submission" date="2019-10" db="EMBL/GenBank/DDBJ databases">
        <authorList>
            <consortium name="DOE Joint Genome Institute"/>
            <person name="Kuo A."/>
            <person name="Miyauchi S."/>
            <person name="Kiss E."/>
            <person name="Drula E."/>
            <person name="Kohler A."/>
            <person name="Sanchez-Garcia M."/>
            <person name="Andreopoulos B."/>
            <person name="Barry K.W."/>
            <person name="Bonito G."/>
            <person name="Buee M."/>
            <person name="Carver A."/>
            <person name="Chen C."/>
            <person name="Cichocki N."/>
            <person name="Clum A."/>
            <person name="Culley D."/>
            <person name="Crous P.W."/>
            <person name="Fauchery L."/>
            <person name="Girlanda M."/>
            <person name="Hayes R."/>
            <person name="Keri Z."/>
            <person name="LaButti K."/>
            <person name="Lipzen A."/>
            <person name="Lombard V."/>
            <person name="Magnuson J."/>
            <person name="Maillard F."/>
            <person name="Morin E."/>
            <person name="Murat C."/>
            <person name="Nolan M."/>
            <person name="Ohm R."/>
            <person name="Pangilinan J."/>
            <person name="Pereira M."/>
            <person name="Perotto S."/>
            <person name="Peter M."/>
            <person name="Riley R."/>
            <person name="Sitrit Y."/>
            <person name="Stielow B."/>
            <person name="Szollosi G."/>
            <person name="Zifcakova L."/>
            <person name="Stursova M."/>
            <person name="Spatafora J.W."/>
            <person name="Tedersoo L."/>
            <person name="Vaario L.-M."/>
            <person name="Yamada A."/>
            <person name="Yan M."/>
            <person name="Wang P."/>
            <person name="Xu J."/>
            <person name="Bruns T."/>
            <person name="Baldrian P."/>
            <person name="Vilgalys R."/>
            <person name="Henrissat B."/>
            <person name="Grigoriev I.V."/>
            <person name="Hibbett D."/>
            <person name="Nagy L.G."/>
            <person name="Martin F.M."/>
        </authorList>
    </citation>
    <scope>NUCLEOTIDE SEQUENCE</scope>
    <source>
        <strain evidence="2">BED1</strain>
    </source>
</reference>
<reference evidence="2" key="2">
    <citation type="journal article" date="2020" name="Nat. Commun.">
        <title>Large-scale genome sequencing of mycorrhizal fungi provides insights into the early evolution of symbiotic traits.</title>
        <authorList>
            <person name="Miyauchi S."/>
            <person name="Kiss E."/>
            <person name="Kuo A."/>
            <person name="Drula E."/>
            <person name="Kohler A."/>
            <person name="Sanchez-Garcia M."/>
            <person name="Morin E."/>
            <person name="Andreopoulos B."/>
            <person name="Barry K.W."/>
            <person name="Bonito G."/>
            <person name="Buee M."/>
            <person name="Carver A."/>
            <person name="Chen C."/>
            <person name="Cichocki N."/>
            <person name="Clum A."/>
            <person name="Culley D."/>
            <person name="Crous P.W."/>
            <person name="Fauchery L."/>
            <person name="Girlanda M."/>
            <person name="Hayes R.D."/>
            <person name="Keri Z."/>
            <person name="LaButti K."/>
            <person name="Lipzen A."/>
            <person name="Lombard V."/>
            <person name="Magnuson J."/>
            <person name="Maillard F."/>
            <person name="Murat C."/>
            <person name="Nolan M."/>
            <person name="Ohm R.A."/>
            <person name="Pangilinan J."/>
            <person name="Pereira M.F."/>
            <person name="Perotto S."/>
            <person name="Peter M."/>
            <person name="Pfister S."/>
            <person name="Riley R."/>
            <person name="Sitrit Y."/>
            <person name="Stielow J.B."/>
            <person name="Szollosi G."/>
            <person name="Zifcakova L."/>
            <person name="Stursova M."/>
            <person name="Spatafora J.W."/>
            <person name="Tedersoo L."/>
            <person name="Vaario L.M."/>
            <person name="Yamada A."/>
            <person name="Yan M."/>
            <person name="Wang P."/>
            <person name="Xu J."/>
            <person name="Bruns T."/>
            <person name="Baldrian P."/>
            <person name="Vilgalys R."/>
            <person name="Dunand C."/>
            <person name="Henrissat B."/>
            <person name="Grigoriev I.V."/>
            <person name="Hibbett D."/>
            <person name="Nagy L.G."/>
            <person name="Martin F.M."/>
        </authorList>
    </citation>
    <scope>NUCLEOTIDE SEQUENCE</scope>
    <source>
        <strain evidence="2">BED1</strain>
    </source>
</reference>
<dbReference type="Proteomes" id="UP001194468">
    <property type="component" value="Unassembled WGS sequence"/>
</dbReference>
<sequence>MCILSHVHYSLWKEEDEVVCSWMYGELNFDHHHDSGHDYDMQRCHLHIAVFPGCVHTSHGGRYECFDPFDA</sequence>
<comment type="caution">
    <text evidence="2">The sequence shown here is derived from an EMBL/GenBank/DDBJ whole genome shotgun (WGS) entry which is preliminary data.</text>
</comment>
<dbReference type="EMBL" id="WHUW01000079">
    <property type="protein sequence ID" value="KAF8427574.1"/>
    <property type="molecule type" value="Genomic_DNA"/>
</dbReference>
<organism evidence="2 3">
    <name type="scientific">Boletus edulis BED1</name>
    <dbReference type="NCBI Taxonomy" id="1328754"/>
    <lineage>
        <taxon>Eukaryota</taxon>
        <taxon>Fungi</taxon>
        <taxon>Dikarya</taxon>
        <taxon>Basidiomycota</taxon>
        <taxon>Agaricomycotina</taxon>
        <taxon>Agaricomycetes</taxon>
        <taxon>Agaricomycetidae</taxon>
        <taxon>Boletales</taxon>
        <taxon>Boletineae</taxon>
        <taxon>Boletaceae</taxon>
        <taxon>Boletoideae</taxon>
        <taxon>Boletus</taxon>
    </lineage>
</organism>